<name>A0A1I7W6E7_HETBA</name>
<sequence>MAFSLVFSILYERPLVTDPRKGGRQMSGAALIVPSLPVIRWTNGSIGQDKAASPFSQEEKRRTRTHNIKTRLYVSEQLLG</sequence>
<proteinExistence type="predicted"/>
<dbReference type="AlphaFoldDB" id="A0A1I7W6E7"/>
<reference evidence="2" key="1">
    <citation type="submission" date="2016-11" db="UniProtKB">
        <authorList>
            <consortium name="WormBaseParasite"/>
        </authorList>
    </citation>
    <scope>IDENTIFICATION</scope>
</reference>
<protein>
    <submittedName>
        <fullName evidence="2">BHLH domain-containing protein</fullName>
    </submittedName>
</protein>
<evidence type="ECO:0000313" key="2">
    <source>
        <dbReference type="WBParaSite" id="Hba_00196"/>
    </source>
</evidence>
<organism evidence="1 2">
    <name type="scientific">Heterorhabditis bacteriophora</name>
    <name type="common">Entomopathogenic nematode worm</name>
    <dbReference type="NCBI Taxonomy" id="37862"/>
    <lineage>
        <taxon>Eukaryota</taxon>
        <taxon>Metazoa</taxon>
        <taxon>Ecdysozoa</taxon>
        <taxon>Nematoda</taxon>
        <taxon>Chromadorea</taxon>
        <taxon>Rhabditida</taxon>
        <taxon>Rhabditina</taxon>
        <taxon>Rhabditomorpha</taxon>
        <taxon>Strongyloidea</taxon>
        <taxon>Heterorhabditidae</taxon>
        <taxon>Heterorhabditis</taxon>
    </lineage>
</organism>
<accession>A0A1I7W6E7</accession>
<keyword evidence="1" id="KW-1185">Reference proteome</keyword>
<dbReference type="WBParaSite" id="Hba_00196">
    <property type="protein sequence ID" value="Hba_00196"/>
    <property type="gene ID" value="Hba_00196"/>
</dbReference>
<evidence type="ECO:0000313" key="1">
    <source>
        <dbReference type="Proteomes" id="UP000095283"/>
    </source>
</evidence>
<dbReference type="Proteomes" id="UP000095283">
    <property type="component" value="Unplaced"/>
</dbReference>